<evidence type="ECO:0000313" key="1">
    <source>
        <dbReference type="EMBL" id="MCW3787113.1"/>
    </source>
</evidence>
<proteinExistence type="predicted"/>
<dbReference type="EMBL" id="JAPDPJ010000024">
    <property type="protein sequence ID" value="MCW3787113.1"/>
    <property type="molecule type" value="Genomic_DNA"/>
</dbReference>
<name>A0AAE3SGB0_9BACT</name>
<keyword evidence="2" id="KW-1185">Reference proteome</keyword>
<comment type="caution">
    <text evidence="1">The sequence shown here is derived from an EMBL/GenBank/DDBJ whole genome shotgun (WGS) entry which is preliminary data.</text>
</comment>
<dbReference type="Proteomes" id="UP001209229">
    <property type="component" value="Unassembled WGS sequence"/>
</dbReference>
<evidence type="ECO:0000313" key="2">
    <source>
        <dbReference type="Proteomes" id="UP001209229"/>
    </source>
</evidence>
<dbReference type="AlphaFoldDB" id="A0AAE3SGB0"/>
<dbReference type="RefSeq" id="WP_301190678.1">
    <property type="nucleotide sequence ID" value="NZ_JAPDPJ010000024.1"/>
</dbReference>
<accession>A0AAE3SGB0</accession>
<reference evidence="1" key="1">
    <citation type="submission" date="2022-10" db="EMBL/GenBank/DDBJ databases">
        <authorList>
            <person name="Yu W.X."/>
        </authorList>
    </citation>
    <scope>NUCLEOTIDE SEQUENCE</scope>
    <source>
        <strain evidence="1">AAT</strain>
    </source>
</reference>
<sequence length="104" mass="11904">MSLGFRPLGHVMEILESVGLPVSYSYEDLVFVENNSLLVQFNDANEKQLLLYFNNDLDGNVAKEIELILMDAALDKGFQFVNSGKYKIRQKDEAKEELELIFLN</sequence>
<gene>
    <name evidence="1" type="ORF">OM075_11575</name>
</gene>
<protein>
    <submittedName>
        <fullName evidence="1">Uncharacterized protein</fullName>
    </submittedName>
</protein>
<organism evidence="1 2">
    <name type="scientific">Plebeiibacterium sediminum</name>
    <dbReference type="NCBI Taxonomy" id="2992112"/>
    <lineage>
        <taxon>Bacteria</taxon>
        <taxon>Pseudomonadati</taxon>
        <taxon>Bacteroidota</taxon>
        <taxon>Bacteroidia</taxon>
        <taxon>Marinilabiliales</taxon>
        <taxon>Marinilabiliaceae</taxon>
        <taxon>Plebeiibacterium</taxon>
    </lineage>
</organism>